<protein>
    <recommendedName>
        <fullName evidence="2">DUF1468 domain-containing protein</fullName>
    </recommendedName>
</protein>
<feature type="transmembrane region" description="Helical" evidence="1">
    <location>
        <begin position="142"/>
        <end position="164"/>
    </location>
</feature>
<dbReference type="AlphaFoldDB" id="A0A8J2YF68"/>
<evidence type="ECO:0000313" key="4">
    <source>
        <dbReference type="Proteomes" id="UP000602745"/>
    </source>
</evidence>
<dbReference type="Pfam" id="PF07331">
    <property type="entry name" value="TctB"/>
    <property type="match status" value="1"/>
</dbReference>
<feature type="transmembrane region" description="Helical" evidence="1">
    <location>
        <begin position="47"/>
        <end position="65"/>
    </location>
</feature>
<keyword evidence="1" id="KW-0812">Transmembrane</keyword>
<reference evidence="3" key="1">
    <citation type="journal article" date="2014" name="Int. J. Syst. Evol. Microbiol.">
        <title>Complete genome sequence of Corynebacterium casei LMG S-19264T (=DSM 44701T), isolated from a smear-ripened cheese.</title>
        <authorList>
            <consortium name="US DOE Joint Genome Institute (JGI-PGF)"/>
            <person name="Walter F."/>
            <person name="Albersmeier A."/>
            <person name="Kalinowski J."/>
            <person name="Ruckert C."/>
        </authorList>
    </citation>
    <scope>NUCLEOTIDE SEQUENCE</scope>
    <source>
        <strain evidence="3">CCM 7684</strain>
    </source>
</reference>
<accession>A0A8J2YF68</accession>
<evidence type="ECO:0000256" key="1">
    <source>
        <dbReference type="SAM" id="Phobius"/>
    </source>
</evidence>
<gene>
    <name evidence="3" type="ORF">GCM10007276_05100</name>
</gene>
<keyword evidence="1" id="KW-0472">Membrane</keyword>
<evidence type="ECO:0000259" key="2">
    <source>
        <dbReference type="Pfam" id="PF07331"/>
    </source>
</evidence>
<feature type="domain" description="DUF1468" evidence="2">
    <location>
        <begin position="18"/>
        <end position="165"/>
    </location>
</feature>
<feature type="transmembrane region" description="Helical" evidence="1">
    <location>
        <begin position="118"/>
        <end position="135"/>
    </location>
</feature>
<reference evidence="3" key="2">
    <citation type="submission" date="2020-09" db="EMBL/GenBank/DDBJ databases">
        <authorList>
            <person name="Sun Q."/>
            <person name="Sedlacek I."/>
        </authorList>
    </citation>
    <scope>NUCLEOTIDE SEQUENCE</scope>
    <source>
        <strain evidence="3">CCM 7684</strain>
    </source>
</reference>
<dbReference type="InterPro" id="IPR009936">
    <property type="entry name" value="DUF1468"/>
</dbReference>
<keyword evidence="4" id="KW-1185">Reference proteome</keyword>
<sequence>MSGYSHVAGRAAELLFTVLLVIFSLAFIWYSTVIPDPPRNVAVGPRTFPFILGGLLLACSSFLAFKQVSQVFSGRVDDPAVEESVPVEDDAEIGDWSGVFVTLGAFLVLLLVLEWLGFLLSFTCFIFFLSTYFVPKKWKVNLLVAPVFATTFYLMFTKLLGVILPNGLLSSII</sequence>
<keyword evidence="1" id="KW-1133">Transmembrane helix</keyword>
<comment type="caution">
    <text evidence="3">The sequence shown here is derived from an EMBL/GenBank/DDBJ whole genome shotgun (WGS) entry which is preliminary data.</text>
</comment>
<feature type="transmembrane region" description="Helical" evidence="1">
    <location>
        <begin position="12"/>
        <end position="32"/>
    </location>
</feature>
<name>A0A8J2YF68_9RHOB</name>
<evidence type="ECO:0000313" key="3">
    <source>
        <dbReference type="EMBL" id="GGE30875.1"/>
    </source>
</evidence>
<dbReference type="EMBL" id="BMCP01000001">
    <property type="protein sequence ID" value="GGE30875.1"/>
    <property type="molecule type" value="Genomic_DNA"/>
</dbReference>
<proteinExistence type="predicted"/>
<dbReference type="Proteomes" id="UP000602745">
    <property type="component" value="Unassembled WGS sequence"/>
</dbReference>
<organism evidence="3 4">
    <name type="scientific">Agaricicola taiwanensis</name>
    <dbReference type="NCBI Taxonomy" id="591372"/>
    <lineage>
        <taxon>Bacteria</taxon>
        <taxon>Pseudomonadati</taxon>
        <taxon>Pseudomonadota</taxon>
        <taxon>Alphaproteobacteria</taxon>
        <taxon>Rhodobacterales</taxon>
        <taxon>Paracoccaceae</taxon>
        <taxon>Agaricicola</taxon>
    </lineage>
</organism>